<dbReference type="EMBL" id="CP015054">
    <property type="protein sequence ID" value="QGN13584.1"/>
    <property type="molecule type" value="Genomic_DNA"/>
</dbReference>
<gene>
    <name evidence="2" type="ORF">FIM1_226</name>
</gene>
<sequence length="233" mass="26846">MAEASSSSPYAFYAFYQLYRHFHKIPAVSLQTIDERLYQGKGVKPEFARCPLFVTWKKLSRHGQYQLRGCIGTFAECEIEQGLTRYALIAALQDSRFSPISEKELALLSCGTNLLSNFKTIYKKNNAAAASPDSLPKSSIFDWELGKHGIELKFRHPKTGARLSATFLPEVMPEQGWNQQETFENLIEKAGCWKYVTLVMDHWDEYFEEVIRYEGTKSQITWEEFESKLPMIT</sequence>
<proteinExistence type="predicted"/>
<dbReference type="NCBIfam" id="TIGR00296">
    <property type="entry name" value="TIGR00296 family protein"/>
    <property type="match status" value="1"/>
</dbReference>
<keyword evidence="3" id="KW-1185">Reference proteome</keyword>
<protein>
    <submittedName>
        <fullName evidence="2">KLLA0D02464g</fullName>
    </submittedName>
</protein>
<dbReference type="InterPro" id="IPR002733">
    <property type="entry name" value="AMMECR1_domain"/>
</dbReference>
<dbReference type="Gene3D" id="3.30.700.20">
    <property type="entry name" value="Hypothetical protein ph0010, domain 1"/>
    <property type="match status" value="1"/>
</dbReference>
<dbReference type="InterPro" id="IPR036071">
    <property type="entry name" value="AMMECR1_dom_sf"/>
</dbReference>
<organism evidence="2 3">
    <name type="scientific">Kluyveromyces marxianus</name>
    <name type="common">Yeast</name>
    <name type="synonym">Candida kefyr</name>
    <dbReference type="NCBI Taxonomy" id="4911"/>
    <lineage>
        <taxon>Eukaryota</taxon>
        <taxon>Fungi</taxon>
        <taxon>Dikarya</taxon>
        <taxon>Ascomycota</taxon>
        <taxon>Saccharomycotina</taxon>
        <taxon>Saccharomycetes</taxon>
        <taxon>Saccharomycetales</taxon>
        <taxon>Saccharomycetaceae</taxon>
        <taxon>Kluyveromyces</taxon>
    </lineage>
</organism>
<dbReference type="PANTHER" id="PTHR13016:SF0">
    <property type="entry name" value="AMME SYNDROME CANDIDATE GENE 1 PROTEIN"/>
    <property type="match status" value="1"/>
</dbReference>
<dbReference type="Gene3D" id="3.30.1490.150">
    <property type="entry name" value="Hypothetical protein ph0010, domain 2"/>
    <property type="match status" value="1"/>
</dbReference>
<dbReference type="Pfam" id="PF01871">
    <property type="entry name" value="AMMECR1"/>
    <property type="match status" value="1"/>
</dbReference>
<evidence type="ECO:0000259" key="1">
    <source>
        <dbReference type="PROSITE" id="PS51112"/>
    </source>
</evidence>
<dbReference type="InterPro" id="IPR023473">
    <property type="entry name" value="AMMECR1"/>
</dbReference>
<dbReference type="SUPFAM" id="SSF143447">
    <property type="entry name" value="AMMECR1-like"/>
    <property type="match status" value="1"/>
</dbReference>
<feature type="domain" description="AMMECR1" evidence="1">
    <location>
        <begin position="1"/>
        <end position="229"/>
    </location>
</feature>
<reference evidence="2 3" key="1">
    <citation type="submission" date="2016-03" db="EMBL/GenBank/DDBJ databases">
        <title>How can Kluyveromyces marxianus grow so fast - potential evolutionary course in Saccharomyces Complex revealed by comparative genomics.</title>
        <authorList>
            <person name="Mo W."/>
            <person name="Lu W."/>
            <person name="Yang X."/>
            <person name="Qi J."/>
            <person name="Lv H."/>
        </authorList>
    </citation>
    <scope>NUCLEOTIDE SEQUENCE [LARGE SCALE GENOMIC DNA]</scope>
    <source>
        <strain evidence="2 3">FIM1</strain>
    </source>
</reference>
<dbReference type="PROSITE" id="PS51112">
    <property type="entry name" value="AMMECR1"/>
    <property type="match status" value="1"/>
</dbReference>
<name>A0ABX6EPK2_KLUMA</name>
<evidence type="ECO:0000313" key="3">
    <source>
        <dbReference type="Proteomes" id="UP000422736"/>
    </source>
</evidence>
<dbReference type="InterPro" id="IPR027485">
    <property type="entry name" value="AMMECR1_N"/>
</dbReference>
<dbReference type="PANTHER" id="PTHR13016">
    <property type="entry name" value="AMMECR1 HOMOLOG"/>
    <property type="match status" value="1"/>
</dbReference>
<evidence type="ECO:0000313" key="2">
    <source>
        <dbReference type="EMBL" id="QGN13584.1"/>
    </source>
</evidence>
<accession>A0ABX6EPK2</accession>
<dbReference type="Proteomes" id="UP000422736">
    <property type="component" value="Chromosome 1"/>
</dbReference>